<evidence type="ECO:0000259" key="12">
    <source>
        <dbReference type="Pfam" id="PF02223"/>
    </source>
</evidence>
<comment type="catalytic activity">
    <reaction evidence="9 11">
        <text>dTMP + ATP = dTDP + ADP</text>
        <dbReference type="Rhea" id="RHEA:13517"/>
        <dbReference type="ChEBI" id="CHEBI:30616"/>
        <dbReference type="ChEBI" id="CHEBI:58369"/>
        <dbReference type="ChEBI" id="CHEBI:63528"/>
        <dbReference type="ChEBI" id="CHEBI:456216"/>
        <dbReference type="EC" id="2.7.4.9"/>
    </reaction>
</comment>
<keyword evidence="6 11" id="KW-0547">Nucleotide-binding</keyword>
<evidence type="ECO:0000313" key="14">
    <source>
        <dbReference type="Proteomes" id="UP001172911"/>
    </source>
</evidence>
<evidence type="ECO:0000256" key="5">
    <source>
        <dbReference type="ARBA" id="ARBA00022727"/>
    </source>
</evidence>
<evidence type="ECO:0000256" key="8">
    <source>
        <dbReference type="ARBA" id="ARBA00022840"/>
    </source>
</evidence>
<dbReference type="Gene3D" id="3.40.50.300">
    <property type="entry name" value="P-loop containing nucleotide triphosphate hydrolases"/>
    <property type="match status" value="1"/>
</dbReference>
<dbReference type="GO" id="GO:0006227">
    <property type="term" value="P:dUDP biosynthetic process"/>
    <property type="evidence" value="ECO:0007669"/>
    <property type="project" value="TreeGrafter"/>
</dbReference>
<evidence type="ECO:0000256" key="7">
    <source>
        <dbReference type="ARBA" id="ARBA00022777"/>
    </source>
</evidence>
<dbReference type="NCBIfam" id="TIGR00041">
    <property type="entry name" value="DTMP_kinase"/>
    <property type="match status" value="1"/>
</dbReference>
<feature type="domain" description="Thymidylate kinase-like" evidence="12">
    <location>
        <begin position="9"/>
        <end position="197"/>
    </location>
</feature>
<reference evidence="13" key="2">
    <citation type="submission" date="2023-03" db="EMBL/GenBank/DDBJ databases">
        <authorList>
            <person name="Zhang Z."/>
        </authorList>
    </citation>
    <scope>NUCLEOTIDE SEQUENCE</scope>
    <source>
        <strain evidence="13">DSA</strain>
    </source>
</reference>
<dbReference type="EC" id="2.7.4.9" evidence="2 11"/>
<dbReference type="InterPro" id="IPR018095">
    <property type="entry name" value="Thymidylate_kin_CS"/>
</dbReference>
<evidence type="ECO:0000256" key="1">
    <source>
        <dbReference type="ARBA" id="ARBA00009776"/>
    </source>
</evidence>
<dbReference type="PROSITE" id="PS01331">
    <property type="entry name" value="THYMIDYLATE_KINASE"/>
    <property type="match status" value="1"/>
</dbReference>
<keyword evidence="7 11" id="KW-0418">Kinase</keyword>
<dbReference type="Pfam" id="PF02223">
    <property type="entry name" value="Thymidylate_kin"/>
    <property type="match status" value="1"/>
</dbReference>
<dbReference type="EMBL" id="JARPTC010000019">
    <property type="protein sequence ID" value="MDO7788114.1"/>
    <property type="molecule type" value="Genomic_DNA"/>
</dbReference>
<evidence type="ECO:0000256" key="2">
    <source>
        <dbReference type="ARBA" id="ARBA00012980"/>
    </source>
</evidence>
<dbReference type="InterPro" id="IPR039430">
    <property type="entry name" value="Thymidylate_kin-like_dom"/>
</dbReference>
<evidence type="ECO:0000256" key="11">
    <source>
        <dbReference type="HAMAP-Rule" id="MF_00165"/>
    </source>
</evidence>
<dbReference type="FunFam" id="3.40.50.300:FF:000225">
    <property type="entry name" value="Thymidylate kinase"/>
    <property type="match status" value="1"/>
</dbReference>
<proteinExistence type="inferred from homology"/>
<dbReference type="GO" id="GO:0004798">
    <property type="term" value="F:dTMP kinase activity"/>
    <property type="evidence" value="ECO:0007669"/>
    <property type="project" value="UniProtKB-UniRule"/>
</dbReference>
<comment type="caution">
    <text evidence="13">The sequence shown here is derived from an EMBL/GenBank/DDBJ whole genome shotgun (WGS) entry which is preliminary data.</text>
</comment>
<dbReference type="SUPFAM" id="SSF52540">
    <property type="entry name" value="P-loop containing nucleoside triphosphate hydrolases"/>
    <property type="match status" value="1"/>
</dbReference>
<dbReference type="GO" id="GO:0005524">
    <property type="term" value="F:ATP binding"/>
    <property type="evidence" value="ECO:0007669"/>
    <property type="project" value="UniProtKB-UniRule"/>
</dbReference>
<dbReference type="Proteomes" id="UP001172911">
    <property type="component" value="Unassembled WGS sequence"/>
</dbReference>
<dbReference type="PANTHER" id="PTHR10344">
    <property type="entry name" value="THYMIDYLATE KINASE"/>
    <property type="match status" value="1"/>
</dbReference>
<evidence type="ECO:0000256" key="4">
    <source>
        <dbReference type="ARBA" id="ARBA00022679"/>
    </source>
</evidence>
<name>A0AAW7ZG03_9FIRM</name>
<keyword evidence="4 11" id="KW-0808">Transferase</keyword>
<comment type="similarity">
    <text evidence="1 11">Belongs to the thymidylate kinase family.</text>
</comment>
<evidence type="ECO:0000256" key="6">
    <source>
        <dbReference type="ARBA" id="ARBA00022741"/>
    </source>
</evidence>
<sequence>MQKGIFVVFEGVDGSGKSTQLDLLNKYFQSSGIETYTTREPGGTRVGEKIREILLDPDFSEMRERTEALLYAAARAQLVAQIIRPKLELGTIVLCDRYIDSSLAYQGYGRGMELDFLVNINRLGTGDLKPDLTILLDLAPEEGLARSRKSRPADRLESEALDFHRKVRAGYIELSKKSNNYLILNARDPVDVLHGEITAAVGGLLSV</sequence>
<dbReference type="GO" id="GO:0006233">
    <property type="term" value="P:dTDP biosynthetic process"/>
    <property type="evidence" value="ECO:0007669"/>
    <property type="project" value="InterPro"/>
</dbReference>
<reference evidence="13" key="1">
    <citation type="journal article" date="2023" name="J. Hazard. Mater.">
        <title>Anaerobic biodegradation of pyrene and benzo[a]pyrene by a new sulfate-reducing Desulforamulus aquiferis strain DSA.</title>
        <authorList>
            <person name="Zhang Z."/>
            <person name="Sun J."/>
            <person name="Gong X."/>
            <person name="Wang C."/>
            <person name="Wang H."/>
        </authorList>
    </citation>
    <scope>NUCLEOTIDE SEQUENCE</scope>
    <source>
        <strain evidence="13">DSA</strain>
    </source>
</reference>
<accession>A0AAW7ZG03</accession>
<dbReference type="CDD" id="cd01672">
    <property type="entry name" value="TMPK"/>
    <property type="match status" value="1"/>
</dbReference>
<dbReference type="HAMAP" id="MF_00165">
    <property type="entry name" value="Thymidylate_kinase"/>
    <property type="match status" value="1"/>
</dbReference>
<organism evidence="13 14">
    <name type="scientific">Desulforamulus aquiferis</name>
    <dbReference type="NCBI Taxonomy" id="1397668"/>
    <lineage>
        <taxon>Bacteria</taxon>
        <taxon>Bacillati</taxon>
        <taxon>Bacillota</taxon>
        <taxon>Clostridia</taxon>
        <taxon>Eubacteriales</taxon>
        <taxon>Peptococcaceae</taxon>
        <taxon>Desulforamulus</taxon>
    </lineage>
</organism>
<gene>
    <name evidence="11 13" type="primary">tmk</name>
    <name evidence="13" type="ORF">P6N53_12850</name>
</gene>
<protein>
    <recommendedName>
        <fullName evidence="3 11">Thymidylate kinase</fullName>
        <ecNumber evidence="2 11">2.7.4.9</ecNumber>
    </recommendedName>
    <alternativeName>
        <fullName evidence="11">dTMP kinase</fullName>
    </alternativeName>
</protein>
<dbReference type="PANTHER" id="PTHR10344:SF4">
    <property type="entry name" value="UMP-CMP KINASE 2, MITOCHONDRIAL"/>
    <property type="match status" value="1"/>
</dbReference>
<keyword evidence="14" id="KW-1185">Reference proteome</keyword>
<keyword evidence="8 11" id="KW-0067">ATP-binding</keyword>
<dbReference type="InterPro" id="IPR018094">
    <property type="entry name" value="Thymidylate_kinase"/>
</dbReference>
<comment type="function">
    <text evidence="10 11">Phosphorylation of dTMP to form dTDP in both de novo and salvage pathways of dTTP synthesis.</text>
</comment>
<dbReference type="GO" id="GO:0005829">
    <property type="term" value="C:cytosol"/>
    <property type="evidence" value="ECO:0007669"/>
    <property type="project" value="TreeGrafter"/>
</dbReference>
<evidence type="ECO:0000256" key="9">
    <source>
        <dbReference type="ARBA" id="ARBA00048743"/>
    </source>
</evidence>
<evidence type="ECO:0000313" key="13">
    <source>
        <dbReference type="EMBL" id="MDO7788114.1"/>
    </source>
</evidence>
<dbReference type="RefSeq" id="WP_304543744.1">
    <property type="nucleotide sequence ID" value="NZ_JARPTC010000019.1"/>
</dbReference>
<evidence type="ECO:0000256" key="3">
    <source>
        <dbReference type="ARBA" id="ARBA00017144"/>
    </source>
</evidence>
<dbReference type="InterPro" id="IPR027417">
    <property type="entry name" value="P-loop_NTPase"/>
</dbReference>
<dbReference type="GO" id="GO:0006235">
    <property type="term" value="P:dTTP biosynthetic process"/>
    <property type="evidence" value="ECO:0007669"/>
    <property type="project" value="UniProtKB-UniRule"/>
</dbReference>
<feature type="binding site" evidence="11">
    <location>
        <begin position="11"/>
        <end position="18"/>
    </location>
    <ligand>
        <name>ATP</name>
        <dbReference type="ChEBI" id="CHEBI:30616"/>
    </ligand>
</feature>
<dbReference type="AlphaFoldDB" id="A0AAW7ZG03"/>
<keyword evidence="5 11" id="KW-0545">Nucleotide biosynthesis</keyword>
<evidence type="ECO:0000256" key="10">
    <source>
        <dbReference type="ARBA" id="ARBA00057735"/>
    </source>
</evidence>